<evidence type="ECO:0000313" key="6">
    <source>
        <dbReference type="Proteomes" id="UP000010367"/>
    </source>
</evidence>
<dbReference type="PATRIC" id="fig|56110.3.peg.996"/>
<keyword evidence="1" id="KW-0677">Repeat</keyword>
<dbReference type="InterPro" id="IPR047150">
    <property type="entry name" value="SGT"/>
</dbReference>
<name>K9TCE3_9CYAN</name>
<dbReference type="GO" id="GO:0060090">
    <property type="term" value="F:molecular adaptor activity"/>
    <property type="evidence" value="ECO:0007669"/>
    <property type="project" value="TreeGrafter"/>
</dbReference>
<dbReference type="SUPFAM" id="SSF48452">
    <property type="entry name" value="TPR-like"/>
    <property type="match status" value="1"/>
</dbReference>
<dbReference type="Pfam" id="PF13181">
    <property type="entry name" value="TPR_8"/>
    <property type="match status" value="2"/>
</dbReference>
<sequence>MDTYNSLPLLYLSILLGLLAVAAWAVVRQVLRTRKIELNLSRLQQTLSKDKGTAEEYYELGSIYLDKQLYTQALVQFQKALKCKAPIDEESRALIYNALGYSYASLEQYDLGIRQYKDALKFNPEYVTAWNNLGFAYDRKGLTAQALEAYEKAQELDPNNKTATKRVASLRKRLPTATS</sequence>
<dbReference type="Proteomes" id="UP000010367">
    <property type="component" value="Chromosome"/>
</dbReference>
<dbReference type="InterPro" id="IPR011990">
    <property type="entry name" value="TPR-like_helical_dom_sf"/>
</dbReference>
<dbReference type="EMBL" id="CP003607">
    <property type="protein sequence ID" value="AFY80562.1"/>
    <property type="molecule type" value="Genomic_DNA"/>
</dbReference>
<keyword evidence="2 3" id="KW-0802">TPR repeat</keyword>
<dbReference type="PROSITE" id="PS50293">
    <property type="entry name" value="TPR_REGION"/>
    <property type="match status" value="1"/>
</dbReference>
<organism evidence="5 6">
    <name type="scientific">Oscillatoria acuminata PCC 6304</name>
    <dbReference type="NCBI Taxonomy" id="56110"/>
    <lineage>
        <taxon>Bacteria</taxon>
        <taxon>Bacillati</taxon>
        <taxon>Cyanobacteriota</taxon>
        <taxon>Cyanophyceae</taxon>
        <taxon>Oscillatoriophycideae</taxon>
        <taxon>Oscillatoriales</taxon>
        <taxon>Oscillatoriaceae</taxon>
        <taxon>Oscillatoria</taxon>
    </lineage>
</organism>
<protein>
    <submittedName>
        <fullName evidence="5">Tetratricopeptide repeat protein</fullName>
    </submittedName>
</protein>
<dbReference type="OrthoDB" id="485055at2"/>
<keyword evidence="4" id="KW-1133">Transmembrane helix</keyword>
<dbReference type="eggNOG" id="COG0457">
    <property type="taxonomic scope" value="Bacteria"/>
</dbReference>
<accession>K9TCE3</accession>
<evidence type="ECO:0000256" key="1">
    <source>
        <dbReference type="ARBA" id="ARBA00022737"/>
    </source>
</evidence>
<keyword evidence="4" id="KW-0812">Transmembrane</keyword>
<dbReference type="GO" id="GO:0016020">
    <property type="term" value="C:membrane"/>
    <property type="evidence" value="ECO:0007669"/>
    <property type="project" value="TreeGrafter"/>
</dbReference>
<dbReference type="InterPro" id="IPR019734">
    <property type="entry name" value="TPR_rpt"/>
</dbReference>
<feature type="repeat" description="TPR" evidence="3">
    <location>
        <begin position="54"/>
        <end position="87"/>
    </location>
</feature>
<evidence type="ECO:0000256" key="4">
    <source>
        <dbReference type="SAM" id="Phobius"/>
    </source>
</evidence>
<feature type="repeat" description="TPR" evidence="3">
    <location>
        <begin position="93"/>
        <end position="126"/>
    </location>
</feature>
<evidence type="ECO:0000256" key="2">
    <source>
        <dbReference type="ARBA" id="ARBA00022803"/>
    </source>
</evidence>
<dbReference type="Gene3D" id="1.25.40.10">
    <property type="entry name" value="Tetratricopeptide repeat domain"/>
    <property type="match status" value="1"/>
</dbReference>
<gene>
    <name evidence="5" type="ORF">Oscil6304_0827</name>
</gene>
<dbReference type="PANTHER" id="PTHR45831">
    <property type="entry name" value="LD24721P"/>
    <property type="match status" value="1"/>
</dbReference>
<dbReference type="RefSeq" id="WP_015147212.1">
    <property type="nucleotide sequence ID" value="NC_019693.1"/>
</dbReference>
<dbReference type="PANTHER" id="PTHR45831:SF5">
    <property type="entry name" value="STI1 DOMAIN-CONTAINING PROTEIN"/>
    <property type="match status" value="1"/>
</dbReference>
<dbReference type="SMART" id="SM00028">
    <property type="entry name" value="TPR"/>
    <property type="match status" value="3"/>
</dbReference>
<dbReference type="GO" id="GO:0006620">
    <property type="term" value="P:post-translational protein targeting to endoplasmic reticulum membrane"/>
    <property type="evidence" value="ECO:0007669"/>
    <property type="project" value="TreeGrafter"/>
</dbReference>
<feature type="transmembrane region" description="Helical" evidence="4">
    <location>
        <begin position="6"/>
        <end position="27"/>
    </location>
</feature>
<proteinExistence type="predicted"/>
<dbReference type="Pfam" id="PF00515">
    <property type="entry name" value="TPR_1"/>
    <property type="match status" value="1"/>
</dbReference>
<dbReference type="KEGG" id="oac:Oscil6304_0827"/>
<evidence type="ECO:0000256" key="3">
    <source>
        <dbReference type="PROSITE-ProRule" id="PRU00339"/>
    </source>
</evidence>
<dbReference type="PROSITE" id="PS50005">
    <property type="entry name" value="TPR"/>
    <property type="match status" value="3"/>
</dbReference>
<feature type="repeat" description="TPR" evidence="3">
    <location>
        <begin position="127"/>
        <end position="160"/>
    </location>
</feature>
<keyword evidence="4" id="KW-0472">Membrane</keyword>
<dbReference type="STRING" id="56110.Oscil6304_0827"/>
<keyword evidence="6" id="KW-1185">Reference proteome</keyword>
<evidence type="ECO:0000313" key="5">
    <source>
        <dbReference type="EMBL" id="AFY80562.1"/>
    </source>
</evidence>
<dbReference type="AlphaFoldDB" id="K9TCE3"/>
<dbReference type="HOGENOM" id="CLU_071416_2_0_3"/>
<dbReference type="InParanoid" id="K9TCE3"/>
<dbReference type="GO" id="GO:0072380">
    <property type="term" value="C:TRC complex"/>
    <property type="evidence" value="ECO:0007669"/>
    <property type="project" value="TreeGrafter"/>
</dbReference>
<reference evidence="5 6" key="1">
    <citation type="submission" date="2012-06" db="EMBL/GenBank/DDBJ databases">
        <title>Finished chromosome of genome of Oscillatoria acuminata PCC 6304.</title>
        <authorList>
            <consortium name="US DOE Joint Genome Institute"/>
            <person name="Gugger M."/>
            <person name="Coursin T."/>
            <person name="Rippka R."/>
            <person name="Tandeau De Marsac N."/>
            <person name="Huntemann M."/>
            <person name="Wei C.-L."/>
            <person name="Han J."/>
            <person name="Detter J.C."/>
            <person name="Han C."/>
            <person name="Tapia R."/>
            <person name="Davenport K."/>
            <person name="Daligault H."/>
            <person name="Erkkila T."/>
            <person name="Gu W."/>
            <person name="Munk A.C.C."/>
            <person name="Teshima H."/>
            <person name="Xu Y."/>
            <person name="Chain P."/>
            <person name="Chen A."/>
            <person name="Krypides N."/>
            <person name="Mavromatis K."/>
            <person name="Markowitz V."/>
            <person name="Szeto E."/>
            <person name="Ivanova N."/>
            <person name="Mikhailova N."/>
            <person name="Ovchinnikova G."/>
            <person name="Pagani I."/>
            <person name="Pati A."/>
            <person name="Goodwin L."/>
            <person name="Peters L."/>
            <person name="Pitluck S."/>
            <person name="Woyke T."/>
            <person name="Kerfeld C."/>
        </authorList>
    </citation>
    <scope>NUCLEOTIDE SEQUENCE [LARGE SCALE GENOMIC DNA]</scope>
    <source>
        <strain evidence="5 6">PCC 6304</strain>
    </source>
</reference>